<name>A0A1M5V6Q4_9FIRM</name>
<keyword evidence="1" id="KW-0808">Transferase</keyword>
<dbReference type="InterPro" id="IPR006901">
    <property type="entry name" value="TrmK"/>
</dbReference>
<dbReference type="OrthoDB" id="5881184at2"/>
<dbReference type="PANTHER" id="PTHR38451:SF1">
    <property type="entry name" value="TRNA (ADENINE(22)-N(1))-METHYLTRANSFERASE"/>
    <property type="match status" value="1"/>
</dbReference>
<keyword evidence="1" id="KW-0489">Methyltransferase</keyword>
<dbReference type="AlphaFoldDB" id="A0A1M5V6Q4"/>
<evidence type="ECO:0000313" key="2">
    <source>
        <dbReference type="Proteomes" id="UP000183954"/>
    </source>
</evidence>
<dbReference type="GO" id="GO:0160105">
    <property type="term" value="F:tRNA (adenine(22)-N1)-methyltransferase activity"/>
    <property type="evidence" value="ECO:0007669"/>
    <property type="project" value="InterPro"/>
</dbReference>
<dbReference type="Proteomes" id="UP000183954">
    <property type="component" value="Unassembled WGS sequence"/>
</dbReference>
<dbReference type="InterPro" id="IPR029063">
    <property type="entry name" value="SAM-dependent_MTases_sf"/>
</dbReference>
<reference evidence="2" key="1">
    <citation type="submission" date="2016-11" db="EMBL/GenBank/DDBJ databases">
        <authorList>
            <person name="Varghese N."/>
            <person name="Submissions S."/>
        </authorList>
    </citation>
    <scope>NUCLEOTIDE SEQUENCE [LARGE SCALE GENOMIC DNA]</scope>
    <source>
        <strain evidence="2">DSM 15449</strain>
    </source>
</reference>
<dbReference type="PIRSF" id="PIRSF018637">
    <property type="entry name" value="TrmK"/>
    <property type="match status" value="1"/>
</dbReference>
<organism evidence="1 2">
    <name type="scientific">Desulfosporosinus lacus DSM 15449</name>
    <dbReference type="NCBI Taxonomy" id="1121420"/>
    <lineage>
        <taxon>Bacteria</taxon>
        <taxon>Bacillati</taxon>
        <taxon>Bacillota</taxon>
        <taxon>Clostridia</taxon>
        <taxon>Eubacteriales</taxon>
        <taxon>Desulfitobacteriaceae</taxon>
        <taxon>Desulfosporosinus</taxon>
    </lineage>
</organism>
<dbReference type="PANTHER" id="PTHR38451">
    <property type="entry name" value="TRNA (ADENINE(22)-N(1))-METHYLTRANSFERASE"/>
    <property type="match status" value="1"/>
</dbReference>
<proteinExistence type="predicted"/>
<dbReference type="SUPFAM" id="SSF53335">
    <property type="entry name" value="S-adenosyl-L-methionine-dependent methyltransferases"/>
    <property type="match status" value="1"/>
</dbReference>
<sequence length="267" mass="29855">MTVSVSLGPRLQTVASFVPEGANLGDIGTDHAYLPISLYEDQKIAKAVAIDVHEGPYQSALAAVKARKLDDVIDVRFGDGLMPLEVGEVNVLTLAGMGGRTMLEIFSARPDILKGVTDLIVQPQGAEGAVRLTLLDEGWHLLAEVLVEEEERIYVVMAFSTEAGWKMNELIEIEHAWCDRLHPVIAERDEQMPEAKFKSLVHRLVWHFGPLVLGEHTNLLNKLFEEYRGRLSRQLKQMEKSKSPEIVEKIHEVSLTLALVEGMSQWR</sequence>
<accession>A0A1M5V6Q4</accession>
<gene>
    <name evidence="1" type="ORF">SAMN02746098_01221</name>
</gene>
<protein>
    <submittedName>
        <fullName evidence="1">tRNA (Adenine22-N1)-methyltransferase</fullName>
    </submittedName>
</protein>
<dbReference type="RefSeq" id="WP_073028573.1">
    <property type="nucleotide sequence ID" value="NZ_FQXJ01000004.1"/>
</dbReference>
<dbReference type="Pfam" id="PF12847">
    <property type="entry name" value="Methyltransf_18"/>
    <property type="match status" value="1"/>
</dbReference>
<keyword evidence="2" id="KW-1185">Reference proteome</keyword>
<dbReference type="EMBL" id="FQXJ01000004">
    <property type="protein sequence ID" value="SHH70828.1"/>
    <property type="molecule type" value="Genomic_DNA"/>
</dbReference>
<dbReference type="Gene3D" id="3.40.50.150">
    <property type="entry name" value="Vaccinia Virus protein VP39"/>
    <property type="match status" value="1"/>
</dbReference>
<evidence type="ECO:0000313" key="1">
    <source>
        <dbReference type="EMBL" id="SHH70828.1"/>
    </source>
</evidence>
<dbReference type="STRING" id="1121420.SAMN02746098_01221"/>
<dbReference type="GO" id="GO:0032259">
    <property type="term" value="P:methylation"/>
    <property type="evidence" value="ECO:0007669"/>
    <property type="project" value="UniProtKB-KW"/>
</dbReference>